<dbReference type="GO" id="GO:0005634">
    <property type="term" value="C:nucleus"/>
    <property type="evidence" value="ECO:0007669"/>
    <property type="project" value="TreeGrafter"/>
</dbReference>
<feature type="compositionally biased region" description="Low complexity" evidence="3">
    <location>
        <begin position="325"/>
        <end position="343"/>
    </location>
</feature>
<evidence type="ECO:0000256" key="3">
    <source>
        <dbReference type="SAM" id="MobiDB-lite"/>
    </source>
</evidence>
<dbReference type="KEGG" id="ngr:NAEGRDRAFT_58597"/>
<evidence type="ECO:0000256" key="2">
    <source>
        <dbReference type="ARBA" id="ARBA00023125"/>
    </source>
</evidence>
<dbReference type="FunFam" id="1.10.10.60:FF:000010">
    <property type="entry name" value="Transcriptional activator Myb isoform A"/>
    <property type="match status" value="1"/>
</dbReference>
<dbReference type="STRING" id="5762.D2VLF3"/>
<evidence type="ECO:0000313" key="6">
    <source>
        <dbReference type="EMBL" id="EFC42375.1"/>
    </source>
</evidence>
<dbReference type="GO" id="GO:0000981">
    <property type="term" value="F:DNA-binding transcription factor activity, RNA polymerase II-specific"/>
    <property type="evidence" value="ECO:0007669"/>
    <property type="project" value="TreeGrafter"/>
</dbReference>
<dbReference type="CDD" id="cd00167">
    <property type="entry name" value="SANT"/>
    <property type="match status" value="2"/>
</dbReference>
<evidence type="ECO:0000313" key="7">
    <source>
        <dbReference type="Proteomes" id="UP000006671"/>
    </source>
</evidence>
<sequence length="488" mass="55596">MSAELSNPISPQEDVSGGEEYTNFEEEYQTDSSTSSSDKSSKKKKTPKKKGSKQKNKETKNIRGGWTDEEDDHLRKLVEKFGAKKWSQIAQELPGRIGKQCRERWYNHLDPSVKKDWWTPEEDRIIIEYHEKHGNKWAQIAKVLNGRTANAIKNHWNSTLRRVVEKCKDKAKKSGGVCEITLPPCPKRKKSNSKSSSDGIQSITIQLRFSNSNKLLDIKTTRIVTGDREISGDESDILASASIPTGEDDDEEDSKSIKSSSKVNRKRKKASRDSSYDYEEDDEYKPSQEDEDEYEDEQSEEEEDDEEETTSPQPEIKKRKMTSASTSSEPKVQSSSSSALSSSTNTYPQLTQPTFNLDSDMDNEYVLSDPSISYTNFDEYDFYPTTTIPQPSVSANNCIYHHAPGSTVCSHCSGKSSTSQNSQPIYYSSEQLQKMRQSYLEDLWNDDNDFAYKTIVESRRFDPQYSAEYSSSDLKPDSDLSFFLDFTF</sequence>
<accession>D2VLF3</accession>
<feature type="domain" description="HTH myb-type" evidence="5">
    <location>
        <begin position="110"/>
        <end position="164"/>
    </location>
</feature>
<dbReference type="InParanoid" id="D2VLF3"/>
<dbReference type="OrthoDB" id="2143914at2759"/>
<feature type="region of interest" description="Disordered" evidence="3">
    <location>
        <begin position="1"/>
        <end position="69"/>
    </location>
</feature>
<dbReference type="SUPFAM" id="SSF46689">
    <property type="entry name" value="Homeodomain-like"/>
    <property type="match status" value="1"/>
</dbReference>
<name>D2VLF3_NAEGR</name>
<feature type="compositionally biased region" description="Polar residues" evidence="3">
    <location>
        <begin position="1"/>
        <end position="10"/>
    </location>
</feature>
<reference evidence="6 7" key="1">
    <citation type="journal article" date="2010" name="Cell">
        <title>The genome of Naegleria gruberi illuminates early eukaryotic versatility.</title>
        <authorList>
            <person name="Fritz-Laylin L.K."/>
            <person name="Prochnik S.E."/>
            <person name="Ginger M.L."/>
            <person name="Dacks J.B."/>
            <person name="Carpenter M.L."/>
            <person name="Field M.C."/>
            <person name="Kuo A."/>
            <person name="Paredez A."/>
            <person name="Chapman J."/>
            <person name="Pham J."/>
            <person name="Shu S."/>
            <person name="Neupane R."/>
            <person name="Cipriano M."/>
            <person name="Mancuso J."/>
            <person name="Tu H."/>
            <person name="Salamov A."/>
            <person name="Lindquist E."/>
            <person name="Shapiro H."/>
            <person name="Lucas S."/>
            <person name="Grigoriev I.V."/>
            <person name="Cande W.Z."/>
            <person name="Fulton C."/>
            <person name="Rokhsar D.S."/>
            <person name="Dawson S.C."/>
        </authorList>
    </citation>
    <scope>NUCLEOTIDE SEQUENCE [LARGE SCALE GENOMIC DNA]</scope>
    <source>
        <strain evidence="6 7">NEG-M</strain>
    </source>
</reference>
<dbReference type="InterPro" id="IPR017930">
    <property type="entry name" value="Myb_dom"/>
</dbReference>
<dbReference type="InterPro" id="IPR050560">
    <property type="entry name" value="MYB_TF"/>
</dbReference>
<dbReference type="Proteomes" id="UP000006671">
    <property type="component" value="Unassembled WGS sequence"/>
</dbReference>
<dbReference type="InterPro" id="IPR009057">
    <property type="entry name" value="Homeodomain-like_sf"/>
</dbReference>
<evidence type="ECO:0000259" key="5">
    <source>
        <dbReference type="PROSITE" id="PS51294"/>
    </source>
</evidence>
<dbReference type="GO" id="GO:0000278">
    <property type="term" value="P:mitotic cell cycle"/>
    <property type="evidence" value="ECO:0007669"/>
    <property type="project" value="TreeGrafter"/>
</dbReference>
<feature type="compositionally biased region" description="Polar residues" evidence="3">
    <location>
        <begin position="344"/>
        <end position="357"/>
    </location>
</feature>
<dbReference type="OMA" id="IIEYHEK"/>
<gene>
    <name evidence="6" type="ORF">NAEGRDRAFT_58597</name>
</gene>
<feature type="region of interest" description="Disordered" evidence="3">
    <location>
        <begin position="235"/>
        <end position="362"/>
    </location>
</feature>
<keyword evidence="1" id="KW-0677">Repeat</keyword>
<feature type="domain" description="HTH myb-type" evidence="5">
    <location>
        <begin position="63"/>
        <end position="109"/>
    </location>
</feature>
<feature type="compositionally biased region" description="Basic residues" evidence="3">
    <location>
        <begin position="41"/>
        <end position="54"/>
    </location>
</feature>
<feature type="domain" description="Myb-like" evidence="4">
    <location>
        <begin position="58"/>
        <end position="109"/>
    </location>
</feature>
<dbReference type="VEuPathDB" id="AmoebaDB:NAEGRDRAFT_58597"/>
<keyword evidence="7" id="KW-1185">Reference proteome</keyword>
<evidence type="ECO:0000256" key="1">
    <source>
        <dbReference type="ARBA" id="ARBA00022737"/>
    </source>
</evidence>
<dbReference type="GO" id="GO:0000978">
    <property type="term" value="F:RNA polymerase II cis-regulatory region sequence-specific DNA binding"/>
    <property type="evidence" value="ECO:0007669"/>
    <property type="project" value="TreeGrafter"/>
</dbReference>
<feature type="domain" description="Myb-like" evidence="4">
    <location>
        <begin position="110"/>
        <end position="160"/>
    </location>
</feature>
<organism evidence="7">
    <name type="scientific">Naegleria gruberi</name>
    <name type="common">Amoeba</name>
    <dbReference type="NCBI Taxonomy" id="5762"/>
    <lineage>
        <taxon>Eukaryota</taxon>
        <taxon>Discoba</taxon>
        <taxon>Heterolobosea</taxon>
        <taxon>Tetramitia</taxon>
        <taxon>Eutetramitia</taxon>
        <taxon>Vahlkampfiidae</taxon>
        <taxon>Naegleria</taxon>
    </lineage>
</organism>
<dbReference type="InterPro" id="IPR001005">
    <property type="entry name" value="SANT/Myb"/>
</dbReference>
<dbReference type="RefSeq" id="XP_002675119.1">
    <property type="nucleotide sequence ID" value="XM_002675073.1"/>
</dbReference>
<feature type="compositionally biased region" description="Acidic residues" evidence="3">
    <location>
        <begin position="276"/>
        <end position="309"/>
    </location>
</feature>
<evidence type="ECO:0000259" key="4">
    <source>
        <dbReference type="PROSITE" id="PS50090"/>
    </source>
</evidence>
<dbReference type="GO" id="GO:0045944">
    <property type="term" value="P:positive regulation of transcription by RNA polymerase II"/>
    <property type="evidence" value="ECO:0007669"/>
    <property type="project" value="TreeGrafter"/>
</dbReference>
<dbReference type="Gene3D" id="1.10.10.60">
    <property type="entry name" value="Homeodomain-like"/>
    <property type="match status" value="2"/>
</dbReference>
<keyword evidence="2" id="KW-0238">DNA-binding</keyword>
<dbReference type="PANTHER" id="PTHR45614:SF25">
    <property type="entry name" value="MYB PROTEIN"/>
    <property type="match status" value="1"/>
</dbReference>
<dbReference type="eggNOG" id="KOG0048">
    <property type="taxonomic scope" value="Eukaryota"/>
</dbReference>
<protein>
    <submittedName>
        <fullName evidence="6">Predicted protein</fullName>
    </submittedName>
</protein>
<dbReference type="Pfam" id="PF00249">
    <property type="entry name" value="Myb_DNA-binding"/>
    <property type="match status" value="2"/>
</dbReference>
<dbReference type="PROSITE" id="PS50090">
    <property type="entry name" value="MYB_LIKE"/>
    <property type="match status" value="2"/>
</dbReference>
<dbReference type="EMBL" id="GG738880">
    <property type="protein sequence ID" value="EFC42375.1"/>
    <property type="molecule type" value="Genomic_DNA"/>
</dbReference>
<proteinExistence type="predicted"/>
<dbReference type="PROSITE" id="PS51294">
    <property type="entry name" value="HTH_MYB"/>
    <property type="match status" value="2"/>
</dbReference>
<feature type="region of interest" description="Disordered" evidence="3">
    <location>
        <begin position="178"/>
        <end position="199"/>
    </location>
</feature>
<dbReference type="SMART" id="SM00717">
    <property type="entry name" value="SANT"/>
    <property type="match status" value="2"/>
</dbReference>
<dbReference type="GeneID" id="8851867"/>
<dbReference type="PANTHER" id="PTHR45614">
    <property type="entry name" value="MYB PROTEIN-RELATED"/>
    <property type="match status" value="1"/>
</dbReference>
<dbReference type="AlphaFoldDB" id="D2VLF3"/>